<dbReference type="AlphaFoldDB" id="A0A0D3FT36"/>
<dbReference type="HOGENOM" id="CLU_2577624_0_0_1"/>
<evidence type="ECO:0000313" key="2">
    <source>
        <dbReference type="EnsemblPlants" id="OBART04G04370.1"/>
    </source>
</evidence>
<feature type="region of interest" description="Disordered" evidence="1">
    <location>
        <begin position="53"/>
        <end position="81"/>
    </location>
</feature>
<feature type="region of interest" description="Disordered" evidence="1">
    <location>
        <begin position="1"/>
        <end position="30"/>
    </location>
</feature>
<feature type="compositionally biased region" description="Basic residues" evidence="1">
    <location>
        <begin position="71"/>
        <end position="81"/>
    </location>
</feature>
<feature type="compositionally biased region" description="Polar residues" evidence="1">
    <location>
        <begin position="21"/>
        <end position="30"/>
    </location>
</feature>
<sequence>MAESALRHTAKANRSVEHGTMRSSSTEKTASVVSPWMGLNLFVEAVLRVDREPHPRAIGGGSKGGRALTVARRRRGQGGGG</sequence>
<evidence type="ECO:0000256" key="1">
    <source>
        <dbReference type="SAM" id="MobiDB-lite"/>
    </source>
</evidence>
<dbReference type="EnsemblPlants" id="OBART04G04370.1">
    <property type="protein sequence ID" value="OBART04G04370.1"/>
    <property type="gene ID" value="OBART04G04370"/>
</dbReference>
<dbReference type="Gramene" id="OBART04G04370.1">
    <property type="protein sequence ID" value="OBART04G04370.1"/>
    <property type="gene ID" value="OBART04G04370"/>
</dbReference>
<organism evidence="2">
    <name type="scientific">Oryza barthii</name>
    <dbReference type="NCBI Taxonomy" id="65489"/>
    <lineage>
        <taxon>Eukaryota</taxon>
        <taxon>Viridiplantae</taxon>
        <taxon>Streptophyta</taxon>
        <taxon>Embryophyta</taxon>
        <taxon>Tracheophyta</taxon>
        <taxon>Spermatophyta</taxon>
        <taxon>Magnoliopsida</taxon>
        <taxon>Liliopsida</taxon>
        <taxon>Poales</taxon>
        <taxon>Poaceae</taxon>
        <taxon>BOP clade</taxon>
        <taxon>Oryzoideae</taxon>
        <taxon>Oryzeae</taxon>
        <taxon>Oryzinae</taxon>
        <taxon>Oryza</taxon>
    </lineage>
</organism>
<keyword evidence="3" id="KW-1185">Reference proteome</keyword>
<accession>A0A0D3FT36</accession>
<evidence type="ECO:0000313" key="3">
    <source>
        <dbReference type="Proteomes" id="UP000026960"/>
    </source>
</evidence>
<reference evidence="2" key="2">
    <citation type="submission" date="2015-03" db="UniProtKB">
        <authorList>
            <consortium name="EnsemblPlants"/>
        </authorList>
    </citation>
    <scope>IDENTIFICATION</scope>
</reference>
<name>A0A0D3FT36_9ORYZ</name>
<protein>
    <submittedName>
        <fullName evidence="2">Uncharacterized protein</fullName>
    </submittedName>
</protein>
<reference evidence="2" key="1">
    <citation type="journal article" date="2009" name="Rice">
        <title>De Novo Next Generation Sequencing of Plant Genomes.</title>
        <authorList>
            <person name="Rounsley S."/>
            <person name="Marri P.R."/>
            <person name="Yu Y."/>
            <person name="He R."/>
            <person name="Sisneros N."/>
            <person name="Goicoechea J.L."/>
            <person name="Lee S.J."/>
            <person name="Angelova A."/>
            <person name="Kudrna D."/>
            <person name="Luo M."/>
            <person name="Affourtit J."/>
            <person name="Desany B."/>
            <person name="Knight J."/>
            <person name="Niazi F."/>
            <person name="Egholm M."/>
            <person name="Wing R.A."/>
        </authorList>
    </citation>
    <scope>NUCLEOTIDE SEQUENCE [LARGE SCALE GENOMIC DNA]</scope>
    <source>
        <strain evidence="2">cv. IRGC 105608</strain>
    </source>
</reference>
<proteinExistence type="predicted"/>
<dbReference type="Proteomes" id="UP000026960">
    <property type="component" value="Chromosome 4"/>
</dbReference>
<dbReference type="PaxDb" id="65489-OBART04G04370.1"/>